<organism evidence="5 6">
    <name type="scientific">Bacteroides fragilis str. 3988T(B)14</name>
    <dbReference type="NCBI Taxonomy" id="1339315"/>
    <lineage>
        <taxon>Bacteria</taxon>
        <taxon>Pseudomonadati</taxon>
        <taxon>Bacteroidota</taxon>
        <taxon>Bacteroidia</taxon>
        <taxon>Bacteroidales</taxon>
        <taxon>Bacteroidaceae</taxon>
        <taxon>Bacteroides</taxon>
    </lineage>
</organism>
<dbReference type="PATRIC" id="fig|1339315.3.peg.3488"/>
<dbReference type="InterPro" id="IPR015421">
    <property type="entry name" value="PyrdxlP-dep_Trfase_major"/>
</dbReference>
<dbReference type="PANTHER" id="PTHR48097:SF5">
    <property type="entry name" value="LOW SPECIFICITY L-THREONINE ALDOLASE"/>
    <property type="match status" value="1"/>
</dbReference>
<dbReference type="InterPro" id="IPR015424">
    <property type="entry name" value="PyrdxlP-dep_Trfase"/>
</dbReference>
<dbReference type="SUPFAM" id="SSF53383">
    <property type="entry name" value="PLP-dependent transferases"/>
    <property type="match status" value="1"/>
</dbReference>
<comment type="caution">
    <text evidence="5">The sequence shown here is derived from an EMBL/GenBank/DDBJ whole genome shotgun (WGS) entry which is preliminary data.</text>
</comment>
<comment type="similarity">
    <text evidence="2">Belongs to the threonine aldolase family.</text>
</comment>
<dbReference type="CDD" id="cd06502">
    <property type="entry name" value="TA_like"/>
    <property type="match status" value="1"/>
</dbReference>
<keyword evidence="3" id="KW-0663">Pyridoxal phosphate</keyword>
<name>A0A015TS24_BACFG</name>
<dbReference type="Proteomes" id="UP000020529">
    <property type="component" value="Unassembled WGS sequence"/>
</dbReference>
<dbReference type="PANTHER" id="PTHR48097">
    <property type="entry name" value="L-THREONINE ALDOLASE-RELATED"/>
    <property type="match status" value="1"/>
</dbReference>
<dbReference type="GO" id="GO:0006520">
    <property type="term" value="P:amino acid metabolic process"/>
    <property type="evidence" value="ECO:0007669"/>
    <property type="project" value="InterPro"/>
</dbReference>
<proteinExistence type="inferred from homology"/>
<keyword evidence="5" id="KW-0808">Transferase</keyword>
<evidence type="ECO:0000313" key="6">
    <source>
        <dbReference type="Proteomes" id="UP000020529"/>
    </source>
</evidence>
<evidence type="ECO:0000256" key="3">
    <source>
        <dbReference type="ARBA" id="ARBA00022898"/>
    </source>
</evidence>
<comment type="cofactor">
    <cofactor evidence="1">
        <name>pyridoxal 5'-phosphate</name>
        <dbReference type="ChEBI" id="CHEBI:597326"/>
    </cofactor>
</comment>
<accession>A0A015TS24</accession>
<dbReference type="InterPro" id="IPR001597">
    <property type="entry name" value="ArAA_b-elim_lyase/Thr_aldolase"/>
</dbReference>
<feature type="domain" description="Aromatic amino acid beta-eliminating lyase/threonine aldolase" evidence="4">
    <location>
        <begin position="4"/>
        <end position="287"/>
    </location>
</feature>
<dbReference type="InterPro" id="IPR015422">
    <property type="entry name" value="PyrdxlP-dep_Trfase_small"/>
</dbReference>
<dbReference type="RefSeq" id="WP_022347136.1">
    <property type="nucleotide sequence ID" value="NZ_JGCY01000357.1"/>
</dbReference>
<dbReference type="Pfam" id="PF01212">
    <property type="entry name" value="Beta_elim_lyase"/>
    <property type="match status" value="1"/>
</dbReference>
<protein>
    <submittedName>
        <fullName evidence="5">Aminotransferase class-V family protein</fullName>
    </submittedName>
</protein>
<sequence>MRSFASDNNSGVHPAIMEALTRANRDHALGYGDDLWTEEAVRKIKETFVADCEPLFVFNGTGSNVIALQLMTRPYNSILCAETAHIYVDECGSPVKMTGCQIRPIATPDGKLTPQLITPYLHGFADQHHSQPGAIYLSECTELGTIYTPDELKAITSLAHQYGMRVHMDGARIANACASLGLSLRALTVDCGIDVLSFGGTKNGLMMGECVIVFDDSLKSEARFIRKQSAQLASKMRYLSCQFTAYLTDELWLKNATHANAMAKRLADALEQVPGVRFTQKVESNQLFLTMPRAETDRMLQTYFFYFWNEEADEIRLVTSFDTTEEDIDTFIRILKK</sequence>
<evidence type="ECO:0000256" key="2">
    <source>
        <dbReference type="ARBA" id="ARBA00006966"/>
    </source>
</evidence>
<reference evidence="5 6" key="1">
    <citation type="submission" date="2014-02" db="EMBL/GenBank/DDBJ databases">
        <authorList>
            <person name="Sears C."/>
            <person name="Carroll K."/>
            <person name="Sack B.R."/>
            <person name="Qadri F."/>
            <person name="Myers L.L."/>
            <person name="Chung G.-T."/>
            <person name="Escheverria P."/>
            <person name="Fraser C.M."/>
            <person name="Sadzewicz L."/>
            <person name="Shefchek K.A."/>
            <person name="Tallon L."/>
            <person name="Das S.P."/>
            <person name="Daugherty S."/>
            <person name="Mongodin E.F."/>
        </authorList>
    </citation>
    <scope>NUCLEOTIDE SEQUENCE [LARGE SCALE GENOMIC DNA]</scope>
    <source>
        <strain evidence="6">3988T(B)14</strain>
    </source>
</reference>
<dbReference type="GO" id="GO:0016829">
    <property type="term" value="F:lyase activity"/>
    <property type="evidence" value="ECO:0007669"/>
    <property type="project" value="InterPro"/>
</dbReference>
<dbReference type="Gene3D" id="3.90.1150.10">
    <property type="entry name" value="Aspartate Aminotransferase, domain 1"/>
    <property type="match status" value="1"/>
</dbReference>
<dbReference type="AlphaFoldDB" id="A0A015TS24"/>
<keyword evidence="5" id="KW-0032">Aminotransferase</keyword>
<evidence type="ECO:0000256" key="1">
    <source>
        <dbReference type="ARBA" id="ARBA00001933"/>
    </source>
</evidence>
<evidence type="ECO:0000259" key="4">
    <source>
        <dbReference type="Pfam" id="PF01212"/>
    </source>
</evidence>
<evidence type="ECO:0000313" key="5">
    <source>
        <dbReference type="EMBL" id="EXY73456.1"/>
    </source>
</evidence>
<dbReference type="GO" id="GO:0008483">
    <property type="term" value="F:transaminase activity"/>
    <property type="evidence" value="ECO:0007669"/>
    <property type="project" value="UniProtKB-KW"/>
</dbReference>
<gene>
    <name evidence="5" type="ORF">M124_2801</name>
</gene>
<dbReference type="Gene3D" id="3.40.640.10">
    <property type="entry name" value="Type I PLP-dependent aspartate aminotransferase-like (Major domain)"/>
    <property type="match status" value="1"/>
</dbReference>
<dbReference type="EMBL" id="JGCY01000357">
    <property type="protein sequence ID" value="EXY73456.1"/>
    <property type="molecule type" value="Genomic_DNA"/>
</dbReference>